<name>A0A5B7D7V8_PORTR</name>
<feature type="transmembrane region" description="Helical" evidence="7">
    <location>
        <begin position="138"/>
        <end position="157"/>
    </location>
</feature>
<dbReference type="OrthoDB" id="2985014at2759"/>
<evidence type="ECO:0000256" key="3">
    <source>
        <dbReference type="ARBA" id="ARBA00022692"/>
    </source>
</evidence>
<sequence length="435" mass="47881">MEVYLSIAIVAIVEKNMTTDTTEDEAKNTCPIPEDAPEGSVMVSGYDWSEQTQAFNLGAFFLGTMATNFPGGRAAEYLDSDAPIMAPKYSADTAGVEKAKQKRSSLTLEVKLDILKRKEQGEGTSTISRNLGPAQPTVWMVLRIIGNIVAMSVGVWLCSTTFLGGWPSVFYVFGGLGVIWAIPWFLLIHDLPEHHPRISDAELQFILEHRHYTKRDKNGFSSALPYVMMIFTCVSWGIIVDILQKKKVLSVNAVRKLSTSLGLYSSGACLIGMMWVNCDSTVAMVVMCLALGFMRPISSGFHLSEQDIAPNLAGTLKGLTNTMGSTTAFVAIAITGAITNDNQTMPAWNTVFVISAVFNFIFCTIYVFLGTDKVQPWNDSEPKKLRQLVVMMVLPRSEDIHKGPTNSIPDTDRHKAIEDRPLTRKATVIGLRTFC</sequence>
<evidence type="ECO:0000256" key="7">
    <source>
        <dbReference type="SAM" id="Phobius"/>
    </source>
</evidence>
<comment type="subcellular location">
    <subcellularLocation>
        <location evidence="1">Membrane</location>
        <topology evidence="1">Multi-pass membrane protein</topology>
    </subcellularLocation>
</comment>
<keyword evidence="9" id="KW-1185">Reference proteome</keyword>
<keyword evidence="5 7" id="KW-1133">Transmembrane helix</keyword>
<feature type="transmembrane region" description="Helical" evidence="7">
    <location>
        <begin position="169"/>
        <end position="188"/>
    </location>
</feature>
<dbReference type="GO" id="GO:0006820">
    <property type="term" value="P:monoatomic anion transport"/>
    <property type="evidence" value="ECO:0007669"/>
    <property type="project" value="TreeGrafter"/>
</dbReference>
<dbReference type="GO" id="GO:0015293">
    <property type="term" value="F:symporter activity"/>
    <property type="evidence" value="ECO:0007669"/>
    <property type="project" value="UniProtKB-KW"/>
</dbReference>
<dbReference type="Proteomes" id="UP000324222">
    <property type="component" value="Unassembled WGS sequence"/>
</dbReference>
<feature type="transmembrane region" description="Helical" evidence="7">
    <location>
        <begin position="350"/>
        <end position="369"/>
    </location>
</feature>
<dbReference type="PANTHER" id="PTHR11662:SF399">
    <property type="entry name" value="FI19708P1-RELATED"/>
    <property type="match status" value="1"/>
</dbReference>
<evidence type="ECO:0000256" key="6">
    <source>
        <dbReference type="ARBA" id="ARBA00023136"/>
    </source>
</evidence>
<dbReference type="InterPro" id="IPR036259">
    <property type="entry name" value="MFS_trans_sf"/>
</dbReference>
<protein>
    <submittedName>
        <fullName evidence="8">Putative inorganic phosphate cotransporter</fullName>
    </submittedName>
</protein>
<keyword evidence="4" id="KW-0769">Symport</keyword>
<dbReference type="InterPro" id="IPR050382">
    <property type="entry name" value="MFS_Na/Anion_cotransporter"/>
</dbReference>
<evidence type="ECO:0000313" key="8">
    <source>
        <dbReference type="EMBL" id="MPC17303.1"/>
    </source>
</evidence>
<keyword evidence="2" id="KW-0813">Transport</keyword>
<evidence type="ECO:0000256" key="4">
    <source>
        <dbReference type="ARBA" id="ARBA00022847"/>
    </source>
</evidence>
<evidence type="ECO:0000256" key="1">
    <source>
        <dbReference type="ARBA" id="ARBA00004141"/>
    </source>
</evidence>
<dbReference type="Gene3D" id="1.20.1250.20">
    <property type="entry name" value="MFS general substrate transporter like domains"/>
    <property type="match status" value="2"/>
</dbReference>
<dbReference type="FunFam" id="1.20.1250.20:FF:000003">
    <property type="entry name" value="Solute carrier family 17 member 3"/>
    <property type="match status" value="1"/>
</dbReference>
<proteinExistence type="predicted"/>
<organism evidence="8 9">
    <name type="scientific">Portunus trituberculatus</name>
    <name type="common">Swimming crab</name>
    <name type="synonym">Neptunus trituberculatus</name>
    <dbReference type="NCBI Taxonomy" id="210409"/>
    <lineage>
        <taxon>Eukaryota</taxon>
        <taxon>Metazoa</taxon>
        <taxon>Ecdysozoa</taxon>
        <taxon>Arthropoda</taxon>
        <taxon>Crustacea</taxon>
        <taxon>Multicrustacea</taxon>
        <taxon>Malacostraca</taxon>
        <taxon>Eumalacostraca</taxon>
        <taxon>Eucarida</taxon>
        <taxon>Decapoda</taxon>
        <taxon>Pleocyemata</taxon>
        <taxon>Brachyura</taxon>
        <taxon>Eubrachyura</taxon>
        <taxon>Portunoidea</taxon>
        <taxon>Portunidae</taxon>
        <taxon>Portuninae</taxon>
        <taxon>Portunus</taxon>
    </lineage>
</organism>
<evidence type="ECO:0000256" key="2">
    <source>
        <dbReference type="ARBA" id="ARBA00022448"/>
    </source>
</evidence>
<keyword evidence="6 7" id="KW-0472">Membrane</keyword>
<accession>A0A5B7D7V8</accession>
<gene>
    <name evidence="8" type="primary">Picot_3</name>
    <name evidence="8" type="ORF">E2C01_010154</name>
</gene>
<dbReference type="PANTHER" id="PTHR11662">
    <property type="entry name" value="SOLUTE CARRIER FAMILY 17"/>
    <property type="match status" value="1"/>
</dbReference>
<feature type="transmembrane region" description="Helical" evidence="7">
    <location>
        <begin position="315"/>
        <end position="338"/>
    </location>
</feature>
<evidence type="ECO:0000256" key="5">
    <source>
        <dbReference type="ARBA" id="ARBA00022989"/>
    </source>
</evidence>
<comment type="caution">
    <text evidence="8">The sequence shown here is derived from an EMBL/GenBank/DDBJ whole genome shotgun (WGS) entry which is preliminary data.</text>
</comment>
<feature type="transmembrane region" description="Helical" evidence="7">
    <location>
        <begin position="223"/>
        <end position="243"/>
    </location>
</feature>
<keyword evidence="3 7" id="KW-0812">Transmembrane</keyword>
<evidence type="ECO:0000313" key="9">
    <source>
        <dbReference type="Proteomes" id="UP000324222"/>
    </source>
</evidence>
<dbReference type="GO" id="GO:0016020">
    <property type="term" value="C:membrane"/>
    <property type="evidence" value="ECO:0007669"/>
    <property type="project" value="UniProtKB-SubCell"/>
</dbReference>
<feature type="transmembrane region" description="Helical" evidence="7">
    <location>
        <begin position="263"/>
        <end position="294"/>
    </location>
</feature>
<dbReference type="SUPFAM" id="SSF103473">
    <property type="entry name" value="MFS general substrate transporter"/>
    <property type="match status" value="1"/>
</dbReference>
<dbReference type="AlphaFoldDB" id="A0A5B7D7V8"/>
<reference evidence="8 9" key="1">
    <citation type="submission" date="2019-05" db="EMBL/GenBank/DDBJ databases">
        <title>Another draft genome of Portunus trituberculatus and its Hox gene families provides insights of decapod evolution.</title>
        <authorList>
            <person name="Jeong J.-H."/>
            <person name="Song I."/>
            <person name="Kim S."/>
            <person name="Choi T."/>
            <person name="Kim D."/>
            <person name="Ryu S."/>
            <person name="Kim W."/>
        </authorList>
    </citation>
    <scope>NUCLEOTIDE SEQUENCE [LARGE SCALE GENOMIC DNA]</scope>
    <source>
        <tissue evidence="8">Muscle</tissue>
    </source>
</reference>
<dbReference type="EMBL" id="VSRR010000577">
    <property type="protein sequence ID" value="MPC17303.1"/>
    <property type="molecule type" value="Genomic_DNA"/>
</dbReference>